<gene>
    <name evidence="2" type="ORF">EK21DRAFT_77681</name>
</gene>
<reference evidence="2" key="1">
    <citation type="journal article" date="2020" name="Stud. Mycol.">
        <title>101 Dothideomycetes genomes: a test case for predicting lifestyles and emergence of pathogens.</title>
        <authorList>
            <person name="Haridas S."/>
            <person name="Albert R."/>
            <person name="Binder M."/>
            <person name="Bloem J."/>
            <person name="Labutti K."/>
            <person name="Salamov A."/>
            <person name="Andreopoulos B."/>
            <person name="Baker S."/>
            <person name="Barry K."/>
            <person name="Bills G."/>
            <person name="Bluhm B."/>
            <person name="Cannon C."/>
            <person name="Castanera R."/>
            <person name="Culley D."/>
            <person name="Daum C."/>
            <person name="Ezra D."/>
            <person name="Gonzalez J."/>
            <person name="Henrissat B."/>
            <person name="Kuo A."/>
            <person name="Liang C."/>
            <person name="Lipzen A."/>
            <person name="Lutzoni F."/>
            <person name="Magnuson J."/>
            <person name="Mondo S."/>
            <person name="Nolan M."/>
            <person name="Ohm R."/>
            <person name="Pangilinan J."/>
            <person name="Park H.-J."/>
            <person name="Ramirez L."/>
            <person name="Alfaro M."/>
            <person name="Sun H."/>
            <person name="Tritt A."/>
            <person name="Yoshinaga Y."/>
            <person name="Zwiers L.-H."/>
            <person name="Turgeon B."/>
            <person name="Goodwin S."/>
            <person name="Spatafora J."/>
            <person name="Crous P."/>
            <person name="Grigoriev I."/>
        </authorList>
    </citation>
    <scope>NUCLEOTIDE SEQUENCE</scope>
    <source>
        <strain evidence="2">CBS 110217</strain>
    </source>
</reference>
<protein>
    <submittedName>
        <fullName evidence="2">Sulfide:quinone oxidoreductase mitochondrial</fullName>
    </submittedName>
</protein>
<accession>A0A9P4LFV7</accession>
<comment type="caution">
    <text evidence="2">The sequence shown here is derived from an EMBL/GenBank/DDBJ whole genome shotgun (WGS) entry which is preliminary data.</text>
</comment>
<dbReference type="GO" id="GO:0005739">
    <property type="term" value="C:mitochondrion"/>
    <property type="evidence" value="ECO:0007669"/>
    <property type="project" value="TreeGrafter"/>
</dbReference>
<dbReference type="AlphaFoldDB" id="A0A9P4LFV7"/>
<dbReference type="GO" id="GO:0070221">
    <property type="term" value="P:sulfide oxidation, using sulfide:quinone oxidoreductase"/>
    <property type="evidence" value="ECO:0007669"/>
    <property type="project" value="TreeGrafter"/>
</dbReference>
<dbReference type="InterPro" id="IPR015904">
    <property type="entry name" value="Sulphide_quinone_reductase"/>
</dbReference>
<evidence type="ECO:0000313" key="3">
    <source>
        <dbReference type="Proteomes" id="UP000799777"/>
    </source>
</evidence>
<dbReference type="EMBL" id="ML978280">
    <property type="protein sequence ID" value="KAF2024901.1"/>
    <property type="molecule type" value="Genomic_DNA"/>
</dbReference>
<organism evidence="2 3">
    <name type="scientific">Setomelanomma holmii</name>
    <dbReference type="NCBI Taxonomy" id="210430"/>
    <lineage>
        <taxon>Eukaryota</taxon>
        <taxon>Fungi</taxon>
        <taxon>Dikarya</taxon>
        <taxon>Ascomycota</taxon>
        <taxon>Pezizomycotina</taxon>
        <taxon>Dothideomycetes</taxon>
        <taxon>Pleosporomycetidae</taxon>
        <taxon>Pleosporales</taxon>
        <taxon>Pleosporineae</taxon>
        <taxon>Phaeosphaeriaceae</taxon>
        <taxon>Setomelanomma</taxon>
    </lineage>
</organism>
<dbReference type="OrthoDB" id="5376590at2759"/>
<dbReference type="Proteomes" id="UP000799777">
    <property type="component" value="Unassembled WGS sequence"/>
</dbReference>
<evidence type="ECO:0000259" key="1">
    <source>
        <dbReference type="Pfam" id="PF07992"/>
    </source>
</evidence>
<proteinExistence type="predicted"/>
<dbReference type="PANTHER" id="PTHR10632:SF2">
    <property type="entry name" value="SULFIDE:QUINONE OXIDOREDUCTASE, MITOCHONDRIAL"/>
    <property type="match status" value="1"/>
</dbReference>
<dbReference type="PANTHER" id="PTHR10632">
    <property type="entry name" value="SULFIDE:QUINONE OXIDOREDUCTASE"/>
    <property type="match status" value="1"/>
</dbReference>
<keyword evidence="3" id="KW-1185">Reference proteome</keyword>
<dbReference type="InterPro" id="IPR023753">
    <property type="entry name" value="FAD/NAD-binding_dom"/>
</dbReference>
<feature type="domain" description="FAD/NAD(P)-binding" evidence="1">
    <location>
        <begin position="42"/>
        <end position="156"/>
    </location>
</feature>
<dbReference type="Gene3D" id="3.50.50.60">
    <property type="entry name" value="FAD/NAD(P)-binding domain"/>
    <property type="match status" value="2"/>
</dbReference>
<dbReference type="SUPFAM" id="SSF51905">
    <property type="entry name" value="FAD/NAD(P)-binding domain"/>
    <property type="match status" value="2"/>
</dbReference>
<dbReference type="FunFam" id="3.50.50.60:FF:000203">
    <property type="entry name" value="Related to sulfide:quinone oxidoreductase, mitochondrial"/>
    <property type="match status" value="1"/>
</dbReference>
<dbReference type="GO" id="GO:0070224">
    <property type="term" value="F:sulfide:quinone oxidoreductase activity"/>
    <property type="evidence" value="ECO:0007669"/>
    <property type="project" value="TreeGrafter"/>
</dbReference>
<evidence type="ECO:0000313" key="2">
    <source>
        <dbReference type="EMBL" id="KAF2024901.1"/>
    </source>
</evidence>
<dbReference type="GO" id="GO:0071949">
    <property type="term" value="F:FAD binding"/>
    <property type="evidence" value="ECO:0007669"/>
    <property type="project" value="TreeGrafter"/>
</dbReference>
<dbReference type="InterPro" id="IPR036188">
    <property type="entry name" value="FAD/NAD-bd_sf"/>
</dbReference>
<sequence>MQALRTRLPLAVSQSAARLQCFNAVRSLATVAPTTSSTRSHKVVVVGSGSAGIALSHQLLRKGHFKKDDVAVIDPATWHNYQPGWTLVGGGLKSKEDLRRPVHELIGPKLKFYNKNAAAIHPKENCLTLGDGDKISYDQLVVAPGITIDYGSVKGLSEAMADPSSLVASIYSYDYCDKVFRNIRHTEKGAAIFTQPAGIVKCAGGPQKIMWLALDHWKRAGLYNFSPDQSAIRVTFATGLPTMFGVPKYSIKLNELREKRGVEGLFEHNLVSIDGNTATFDRPGGQEQVKRDFDFLHVAPKNTPHAFVAESGLANEAGYVDVDQHTLQHKLYKNVWSIGDASSLPTSKTVAAITSQAPVLTHNLLLNMEGKDPASEYDGYTSCPVLTGEKEVLLAEFKYGGVPKETFNEWFGIDQAVPRRAFYHLKKDFFPWVYDRYHVKGQWGGPKGWI</sequence>
<dbReference type="Pfam" id="PF07992">
    <property type="entry name" value="Pyr_redox_2"/>
    <property type="match status" value="1"/>
</dbReference>
<name>A0A9P4LFV7_9PLEO</name>